<dbReference type="GO" id="GO:0009427">
    <property type="term" value="C:bacterial-type flagellum basal body, distal rod, L ring"/>
    <property type="evidence" value="ECO:0007669"/>
    <property type="project" value="InterPro"/>
</dbReference>
<dbReference type="PRINTS" id="PR01008">
    <property type="entry name" value="FLGLRINGFLGH"/>
</dbReference>
<dbReference type="PROSITE" id="PS51257">
    <property type="entry name" value="PROKAR_LIPOPROTEIN"/>
    <property type="match status" value="1"/>
</dbReference>
<comment type="similarity">
    <text evidence="3 11">Belongs to the FlgH family.</text>
</comment>
<evidence type="ECO:0000256" key="10">
    <source>
        <dbReference type="ARBA" id="ARBA00023288"/>
    </source>
</evidence>
<keyword evidence="6 11" id="KW-0472">Membrane</keyword>
<evidence type="ECO:0000256" key="3">
    <source>
        <dbReference type="ARBA" id="ARBA00006929"/>
    </source>
</evidence>
<comment type="subunit">
    <text evidence="4 11">The basal body constitutes a major portion of the flagellar organelle and consists of four rings (L,P,S, and M) mounted on a central rod.</text>
</comment>
<keyword evidence="9 11" id="KW-0998">Cell outer membrane</keyword>
<evidence type="ECO:0000256" key="11">
    <source>
        <dbReference type="HAMAP-Rule" id="MF_00415"/>
    </source>
</evidence>
<name>A0A4R2LDG6_9GAMM</name>
<dbReference type="AlphaFoldDB" id="A0A4R2LDG6"/>
<evidence type="ECO:0000256" key="8">
    <source>
        <dbReference type="ARBA" id="ARBA00023143"/>
    </source>
</evidence>
<keyword evidence="10 11" id="KW-0449">Lipoprotein</keyword>
<proteinExistence type="inferred from homology"/>
<evidence type="ECO:0000256" key="1">
    <source>
        <dbReference type="ARBA" id="ARBA00002591"/>
    </source>
</evidence>
<keyword evidence="12" id="KW-0969">Cilium</keyword>
<sequence>MKAWPVLGAALLAGCEGLPNNHTFSPVAPTVMGTLPVAAVPARPTGAIYPYGRDLRLFESRTARRVGDIITIRLAERTNASKKANTSVDKDGKNELDVPVLFGNSVSDLEMDLEQKRSFDGKGSSDQSNSITGTLSAVVIGVYPNGNLAIHGEKQLTLNQGEEVVQIQGVVRPDDIAADNSVASGQVADAQITYAGRGALADSNAMGWASRFFNSPYWPF</sequence>
<evidence type="ECO:0000256" key="5">
    <source>
        <dbReference type="ARBA" id="ARBA00022729"/>
    </source>
</evidence>
<accession>A0A4R2LDG6</accession>
<evidence type="ECO:0000313" key="12">
    <source>
        <dbReference type="EMBL" id="TCO80888.1"/>
    </source>
</evidence>
<dbReference type="GO" id="GO:0003774">
    <property type="term" value="F:cytoskeletal motor activity"/>
    <property type="evidence" value="ECO:0007669"/>
    <property type="project" value="InterPro"/>
</dbReference>
<dbReference type="PANTHER" id="PTHR34933">
    <property type="entry name" value="FLAGELLAR L-RING PROTEIN"/>
    <property type="match status" value="1"/>
</dbReference>
<dbReference type="GO" id="GO:0071973">
    <property type="term" value="P:bacterial-type flagellum-dependent cell motility"/>
    <property type="evidence" value="ECO:0007669"/>
    <property type="project" value="InterPro"/>
</dbReference>
<dbReference type="GO" id="GO:0009279">
    <property type="term" value="C:cell outer membrane"/>
    <property type="evidence" value="ECO:0007669"/>
    <property type="project" value="UniProtKB-SubCell"/>
</dbReference>
<reference evidence="12 13" key="1">
    <citation type="submission" date="2019-03" db="EMBL/GenBank/DDBJ databases">
        <title>Genomic Encyclopedia of Type Strains, Phase IV (KMG-IV): sequencing the most valuable type-strain genomes for metagenomic binning, comparative biology and taxonomic classification.</title>
        <authorList>
            <person name="Goeker M."/>
        </authorList>
    </citation>
    <scope>NUCLEOTIDE SEQUENCE [LARGE SCALE GENOMIC DNA]</scope>
    <source>
        <strain evidence="12 13">DSM 25287</strain>
    </source>
</reference>
<dbReference type="RefSeq" id="WP_132542647.1">
    <property type="nucleotide sequence ID" value="NZ_SLWY01000011.1"/>
</dbReference>
<evidence type="ECO:0000256" key="2">
    <source>
        <dbReference type="ARBA" id="ARBA00004635"/>
    </source>
</evidence>
<evidence type="ECO:0000256" key="4">
    <source>
        <dbReference type="ARBA" id="ARBA00011439"/>
    </source>
</evidence>
<keyword evidence="12" id="KW-0966">Cell projection</keyword>
<keyword evidence="12" id="KW-0282">Flagellum</keyword>
<gene>
    <name evidence="11" type="primary">flgH</name>
    <name evidence="12" type="ORF">EV699_11189</name>
</gene>
<dbReference type="Pfam" id="PF02107">
    <property type="entry name" value="FlgH"/>
    <property type="match status" value="1"/>
</dbReference>
<keyword evidence="13" id="KW-1185">Reference proteome</keyword>
<evidence type="ECO:0000256" key="9">
    <source>
        <dbReference type="ARBA" id="ARBA00023237"/>
    </source>
</evidence>
<dbReference type="InterPro" id="IPR000527">
    <property type="entry name" value="Flag_Lring"/>
</dbReference>
<dbReference type="EMBL" id="SLWY01000011">
    <property type="protein sequence ID" value="TCO80888.1"/>
    <property type="molecule type" value="Genomic_DNA"/>
</dbReference>
<organism evidence="12 13">
    <name type="scientific">Plasticicumulans lactativorans</name>
    <dbReference type="NCBI Taxonomy" id="1133106"/>
    <lineage>
        <taxon>Bacteria</taxon>
        <taxon>Pseudomonadati</taxon>
        <taxon>Pseudomonadota</taxon>
        <taxon>Gammaproteobacteria</taxon>
        <taxon>Candidatus Competibacteraceae</taxon>
        <taxon>Plasticicumulans</taxon>
    </lineage>
</organism>
<evidence type="ECO:0000256" key="7">
    <source>
        <dbReference type="ARBA" id="ARBA00023139"/>
    </source>
</evidence>
<keyword evidence="5 11" id="KW-0732">Signal</keyword>
<dbReference type="Proteomes" id="UP000295765">
    <property type="component" value="Unassembled WGS sequence"/>
</dbReference>
<dbReference type="NCBIfam" id="NF001304">
    <property type="entry name" value="PRK00249.1-4"/>
    <property type="match status" value="1"/>
</dbReference>
<keyword evidence="8 11" id="KW-0975">Bacterial flagellum</keyword>
<comment type="subcellular location">
    <subcellularLocation>
        <location evidence="11">Cell outer membrane</location>
        <topology evidence="11">Lipid-anchor</topology>
    </subcellularLocation>
    <subcellularLocation>
        <location evidence="11">Bacterial flagellum basal body</location>
    </subcellularLocation>
    <subcellularLocation>
        <location evidence="2">Membrane</location>
        <topology evidence="2">Lipid-anchor</topology>
    </subcellularLocation>
</comment>
<keyword evidence="7" id="KW-0564">Palmitate</keyword>
<dbReference type="PANTHER" id="PTHR34933:SF1">
    <property type="entry name" value="FLAGELLAR L-RING PROTEIN"/>
    <property type="match status" value="1"/>
</dbReference>
<evidence type="ECO:0000313" key="13">
    <source>
        <dbReference type="Proteomes" id="UP000295765"/>
    </source>
</evidence>
<comment type="function">
    <text evidence="1 11">Assembles around the rod to form the L-ring and probably protects the motor/basal body from shearing forces during rotation.</text>
</comment>
<comment type="caution">
    <text evidence="12">The sequence shown here is derived from an EMBL/GenBank/DDBJ whole genome shotgun (WGS) entry which is preliminary data.</text>
</comment>
<dbReference type="OrthoDB" id="9789463at2"/>
<evidence type="ECO:0000256" key="6">
    <source>
        <dbReference type="ARBA" id="ARBA00023136"/>
    </source>
</evidence>
<protein>
    <recommendedName>
        <fullName evidence="11">Flagellar L-ring protein</fullName>
    </recommendedName>
    <alternativeName>
        <fullName evidence="11">Basal body L-ring protein</fullName>
    </alternativeName>
</protein>
<dbReference type="HAMAP" id="MF_00415">
    <property type="entry name" value="FlgH"/>
    <property type="match status" value="1"/>
</dbReference>